<dbReference type="RefSeq" id="WP_244819626.1">
    <property type="nucleotide sequence ID" value="NZ_CP112998.1"/>
</dbReference>
<evidence type="ECO:0000256" key="1">
    <source>
        <dbReference type="SAM" id="Phobius"/>
    </source>
</evidence>
<evidence type="ECO:0000313" key="2">
    <source>
        <dbReference type="EMBL" id="WAC13261.1"/>
    </source>
</evidence>
<dbReference type="KEGG" id="dpf:ON006_04710"/>
<proteinExistence type="predicted"/>
<dbReference type="AlphaFoldDB" id="A0A9E8SMZ6"/>
<keyword evidence="1" id="KW-0472">Membrane</keyword>
<sequence length="162" mass="18112">MLTFDLWKYYLIFVSASLLAYYALILLRFYKADLKTLFSGKTRSQQFSPAPLNESLAEVATEPAGQLTANGVESFLWKDPAVFEQAVSASDALKTAIGEAFDKNYSKDDLLALLQMILSEYASLGESLHRVPVIEFIQAECAKYGSIHLSTAEITKVWRKLD</sequence>
<gene>
    <name evidence="2" type="ORF">ON006_04710</name>
</gene>
<name>A0A9E8SMZ6_9BACT</name>
<keyword evidence="3" id="KW-1185">Reference proteome</keyword>
<keyword evidence="1" id="KW-1133">Transmembrane helix</keyword>
<keyword evidence="1" id="KW-0812">Transmembrane</keyword>
<organism evidence="2 3">
    <name type="scientific">Dyadobacter pollutisoli</name>
    <dbReference type="NCBI Taxonomy" id="2910158"/>
    <lineage>
        <taxon>Bacteria</taxon>
        <taxon>Pseudomonadati</taxon>
        <taxon>Bacteroidota</taxon>
        <taxon>Cytophagia</taxon>
        <taxon>Cytophagales</taxon>
        <taxon>Spirosomataceae</taxon>
        <taxon>Dyadobacter</taxon>
    </lineage>
</organism>
<evidence type="ECO:0000313" key="3">
    <source>
        <dbReference type="Proteomes" id="UP001164653"/>
    </source>
</evidence>
<dbReference type="EMBL" id="CP112998">
    <property type="protein sequence ID" value="WAC13261.1"/>
    <property type="molecule type" value="Genomic_DNA"/>
</dbReference>
<protein>
    <submittedName>
        <fullName evidence="2">Uncharacterized protein</fullName>
    </submittedName>
</protein>
<accession>A0A9E8SMZ6</accession>
<dbReference type="Proteomes" id="UP001164653">
    <property type="component" value="Chromosome"/>
</dbReference>
<reference evidence="2" key="1">
    <citation type="submission" date="2022-11" db="EMBL/GenBank/DDBJ databases">
        <title>Dyadobacter pollutisoli sp. nov., isolated from plastic dumped soil.</title>
        <authorList>
            <person name="Kim J.M."/>
            <person name="Kim K.R."/>
            <person name="Lee J.K."/>
            <person name="Hao L."/>
            <person name="Jeon C.O."/>
        </authorList>
    </citation>
    <scope>NUCLEOTIDE SEQUENCE</scope>
    <source>
        <strain evidence="2">U1</strain>
    </source>
</reference>
<feature type="transmembrane region" description="Helical" evidence="1">
    <location>
        <begin position="6"/>
        <end position="27"/>
    </location>
</feature>